<sequence>MATTTANATDVMSEANKVILAQKEAFEARLQAKKEKTPAQLVVESWTAVMNIVDYEKVAGEILLRRVFELSYDAFRLFPYAKKYPYNDEALFEDEEFVDSSTAVIGTITAAVGLLESGDTDTLDLVLKDIGFRHFRFNESHYAVVAESLLFTLEMALDTDFTNKVKEAWESVFAVVQKQLKKGAMEAKAIEKAQMLEAVISTDEVEEPEEEVKPDVKPDVKTEIKPAVVKPIAEKKLPIEEPVKKELKSSITWVLKKSKKTSKSGLTFASKNGVVALKAVEGRAAAKTNLSVGLQVLKVDGKEVKSASEAVKAFASAPAGPVKIMTNGSHHTAKKMTSKDKAGFAIQPYHLDKSLIEIYKVNEFGMFPDLEPGHLLWSINGKRIVNVQQGIKLMASKKVLMLVIVDPADLNGIKASDAKEADFSPKKTSVVKEPTVKVTPVKEEPVKESNPAEEPQSGGVIWT</sequence>
<keyword evidence="5" id="KW-0479">Metal-binding</keyword>
<comment type="function">
    <text evidence="10">Monomeric globin with a bis-histidyl six-coordinate heme-iron atom through which it can bind dioxygen, carbon monoxide and nitric oxide. Could help transport oxygen and increase its availability to the metabolically active neuronal tissues, though its low quantity in tissues as well as its high affinity for dioxygen, which may limit its oxygen-releasing ability, argue against it. The ferrous/deoxygenated form exhibits a nitrite reductase activity and it could produce nitric oxide which in turn inhibits cellular respiration in response to hypoxia. In its ferrous/deoxygenated state, it may also exhibit GDI (Guanine nucleotide Dissociation Inhibitor) activity toward heterotrimeric G-alpha proteins, thereby regulating signal transduction to facilitate neuroprotective responses in the wake of hypoxia and associated oxidative stress.</text>
</comment>
<evidence type="ECO:0000256" key="6">
    <source>
        <dbReference type="ARBA" id="ARBA00023002"/>
    </source>
</evidence>
<evidence type="ECO:0000256" key="12">
    <source>
        <dbReference type="SAM" id="MobiDB-lite"/>
    </source>
</evidence>
<gene>
    <name evidence="14" type="ORF">CYCCA115_LOCUS18519</name>
</gene>
<evidence type="ECO:0000256" key="3">
    <source>
        <dbReference type="ARBA" id="ARBA00022490"/>
    </source>
</evidence>
<dbReference type="SUPFAM" id="SSF50156">
    <property type="entry name" value="PDZ domain-like"/>
    <property type="match status" value="1"/>
</dbReference>
<dbReference type="SUPFAM" id="SSF46458">
    <property type="entry name" value="Globin-like"/>
    <property type="match status" value="1"/>
</dbReference>
<organism evidence="14 15">
    <name type="scientific">Cylindrotheca closterium</name>
    <dbReference type="NCBI Taxonomy" id="2856"/>
    <lineage>
        <taxon>Eukaryota</taxon>
        <taxon>Sar</taxon>
        <taxon>Stramenopiles</taxon>
        <taxon>Ochrophyta</taxon>
        <taxon>Bacillariophyta</taxon>
        <taxon>Bacillariophyceae</taxon>
        <taxon>Bacillariophycidae</taxon>
        <taxon>Bacillariales</taxon>
        <taxon>Bacillariaceae</taxon>
        <taxon>Cylindrotheca</taxon>
    </lineage>
</organism>
<comment type="subcellular location">
    <subcellularLocation>
        <location evidence="2">Cytoplasm</location>
        <location evidence="2">Cytosol</location>
    </subcellularLocation>
    <subcellularLocation>
        <location evidence="1">Mitochondrion matrix</location>
    </subcellularLocation>
</comment>
<reference evidence="14" key="1">
    <citation type="submission" date="2023-08" db="EMBL/GenBank/DDBJ databases">
        <authorList>
            <person name="Audoor S."/>
            <person name="Bilcke G."/>
        </authorList>
    </citation>
    <scope>NUCLEOTIDE SEQUENCE</scope>
</reference>
<dbReference type="AlphaFoldDB" id="A0AAD2G2J6"/>
<dbReference type="InterPro" id="IPR000971">
    <property type="entry name" value="Globin"/>
</dbReference>
<name>A0AAD2G2J6_9STRA</name>
<protein>
    <recommendedName>
        <fullName evidence="9">Nitrite reductase</fullName>
    </recommendedName>
</protein>
<feature type="region of interest" description="Disordered" evidence="12">
    <location>
        <begin position="434"/>
        <end position="463"/>
    </location>
</feature>
<dbReference type="InterPro" id="IPR009050">
    <property type="entry name" value="Globin-like_sf"/>
</dbReference>
<dbReference type="PANTHER" id="PTHR46458:SF19">
    <property type="entry name" value="NEUROGLOBIN"/>
    <property type="match status" value="1"/>
</dbReference>
<dbReference type="InterPro" id="IPR012292">
    <property type="entry name" value="Globin/Proto"/>
</dbReference>
<keyword evidence="8" id="KW-0496">Mitochondrion</keyword>
<dbReference type="Gene3D" id="1.10.490.10">
    <property type="entry name" value="Globins"/>
    <property type="match status" value="1"/>
</dbReference>
<evidence type="ECO:0000256" key="4">
    <source>
        <dbReference type="ARBA" id="ARBA00022617"/>
    </source>
</evidence>
<dbReference type="InterPro" id="IPR036034">
    <property type="entry name" value="PDZ_sf"/>
</dbReference>
<evidence type="ECO:0000256" key="7">
    <source>
        <dbReference type="ARBA" id="ARBA00023004"/>
    </source>
</evidence>
<dbReference type="GO" id="GO:0005759">
    <property type="term" value="C:mitochondrial matrix"/>
    <property type="evidence" value="ECO:0007669"/>
    <property type="project" value="UniProtKB-SubCell"/>
</dbReference>
<feature type="domain" description="Globin" evidence="13">
    <location>
        <begin position="29"/>
        <end position="185"/>
    </location>
</feature>
<evidence type="ECO:0000313" key="14">
    <source>
        <dbReference type="EMBL" id="CAJ1960104.1"/>
    </source>
</evidence>
<evidence type="ECO:0000256" key="10">
    <source>
        <dbReference type="ARBA" id="ARBA00045651"/>
    </source>
</evidence>
<keyword evidence="3" id="KW-0963">Cytoplasm</keyword>
<keyword evidence="6" id="KW-0560">Oxidoreductase</keyword>
<dbReference type="GO" id="GO:0020037">
    <property type="term" value="F:heme binding"/>
    <property type="evidence" value="ECO:0007669"/>
    <property type="project" value="InterPro"/>
</dbReference>
<evidence type="ECO:0000313" key="15">
    <source>
        <dbReference type="Proteomes" id="UP001295423"/>
    </source>
</evidence>
<dbReference type="Pfam" id="PF00042">
    <property type="entry name" value="Globin"/>
    <property type="match status" value="1"/>
</dbReference>
<comment type="catalytic activity">
    <reaction evidence="11">
        <text>Fe(III)-heme b-[protein] + nitric oxide + H2O = Fe(II)-heme b-[protein] + nitrite + 2 H(+)</text>
        <dbReference type="Rhea" id="RHEA:77711"/>
        <dbReference type="Rhea" id="RHEA-COMP:18975"/>
        <dbReference type="Rhea" id="RHEA-COMP:18976"/>
        <dbReference type="ChEBI" id="CHEBI:15377"/>
        <dbReference type="ChEBI" id="CHEBI:15378"/>
        <dbReference type="ChEBI" id="CHEBI:16301"/>
        <dbReference type="ChEBI" id="CHEBI:16480"/>
        <dbReference type="ChEBI" id="CHEBI:55376"/>
        <dbReference type="ChEBI" id="CHEBI:60344"/>
    </reaction>
    <physiologicalReaction direction="right-to-left" evidence="11">
        <dbReference type="Rhea" id="RHEA:77713"/>
    </physiologicalReaction>
</comment>
<dbReference type="GO" id="GO:0005829">
    <property type="term" value="C:cytosol"/>
    <property type="evidence" value="ECO:0007669"/>
    <property type="project" value="UniProtKB-SubCell"/>
</dbReference>
<proteinExistence type="predicted"/>
<evidence type="ECO:0000256" key="1">
    <source>
        <dbReference type="ARBA" id="ARBA00004305"/>
    </source>
</evidence>
<accession>A0AAD2G2J6</accession>
<evidence type="ECO:0000259" key="13">
    <source>
        <dbReference type="PROSITE" id="PS01033"/>
    </source>
</evidence>
<keyword evidence="4" id="KW-0349">Heme</keyword>
<keyword evidence="7" id="KW-0408">Iron</keyword>
<evidence type="ECO:0000256" key="11">
    <source>
        <dbReference type="ARBA" id="ARBA00048118"/>
    </source>
</evidence>
<dbReference type="GO" id="GO:0019825">
    <property type="term" value="F:oxygen binding"/>
    <property type="evidence" value="ECO:0007669"/>
    <property type="project" value="InterPro"/>
</dbReference>
<evidence type="ECO:0000256" key="8">
    <source>
        <dbReference type="ARBA" id="ARBA00023128"/>
    </source>
</evidence>
<dbReference type="InterPro" id="IPR050532">
    <property type="entry name" value="Globin-like_OT"/>
</dbReference>
<dbReference type="Gene3D" id="2.30.42.10">
    <property type="match status" value="1"/>
</dbReference>
<keyword evidence="15" id="KW-1185">Reference proteome</keyword>
<evidence type="ECO:0000256" key="9">
    <source>
        <dbReference type="ARBA" id="ARBA00044549"/>
    </source>
</evidence>
<comment type="caution">
    <text evidence="14">The sequence shown here is derived from an EMBL/GenBank/DDBJ whole genome shotgun (WGS) entry which is preliminary data.</text>
</comment>
<evidence type="ECO:0000256" key="2">
    <source>
        <dbReference type="ARBA" id="ARBA00004514"/>
    </source>
</evidence>
<dbReference type="GO" id="GO:0016491">
    <property type="term" value="F:oxidoreductase activity"/>
    <property type="evidence" value="ECO:0007669"/>
    <property type="project" value="UniProtKB-KW"/>
</dbReference>
<dbReference type="PROSITE" id="PS01033">
    <property type="entry name" value="GLOBIN"/>
    <property type="match status" value="1"/>
</dbReference>
<dbReference type="PANTHER" id="PTHR46458">
    <property type="entry name" value="BLR2807 PROTEIN"/>
    <property type="match status" value="1"/>
</dbReference>
<dbReference type="Proteomes" id="UP001295423">
    <property type="component" value="Unassembled WGS sequence"/>
</dbReference>
<dbReference type="GO" id="GO:0046872">
    <property type="term" value="F:metal ion binding"/>
    <property type="evidence" value="ECO:0007669"/>
    <property type="project" value="UniProtKB-KW"/>
</dbReference>
<dbReference type="EMBL" id="CAKOGP040002047">
    <property type="protein sequence ID" value="CAJ1960104.1"/>
    <property type="molecule type" value="Genomic_DNA"/>
</dbReference>
<evidence type="ECO:0000256" key="5">
    <source>
        <dbReference type="ARBA" id="ARBA00022723"/>
    </source>
</evidence>